<accession>A0A4R4E0H9</accession>
<evidence type="ECO:0000256" key="7">
    <source>
        <dbReference type="ARBA" id="ARBA00023136"/>
    </source>
</evidence>
<evidence type="ECO:0000256" key="8">
    <source>
        <dbReference type="SAM" id="Phobius"/>
    </source>
</evidence>
<comment type="caution">
    <text evidence="10">The sequence shown here is derived from an EMBL/GenBank/DDBJ whole genome shotgun (WGS) entry which is preliminary data.</text>
</comment>
<keyword evidence="4 10" id="KW-0808">Transferase</keyword>
<evidence type="ECO:0000313" key="11">
    <source>
        <dbReference type="Proteomes" id="UP000295164"/>
    </source>
</evidence>
<evidence type="ECO:0000313" key="10">
    <source>
        <dbReference type="EMBL" id="TCZ70472.1"/>
    </source>
</evidence>
<reference evidence="10 11" key="1">
    <citation type="submission" date="2019-03" db="EMBL/GenBank/DDBJ databases">
        <authorList>
            <person name="Kim M.K.M."/>
        </authorList>
    </citation>
    <scope>NUCLEOTIDE SEQUENCE [LARGE SCALE GENOMIC DNA]</scope>
    <source>
        <strain evidence="10 11">17J68-15</strain>
    </source>
</reference>
<keyword evidence="7 8" id="KW-0472">Membrane</keyword>
<evidence type="ECO:0000256" key="1">
    <source>
        <dbReference type="ARBA" id="ARBA00004651"/>
    </source>
</evidence>
<feature type="transmembrane region" description="Helical" evidence="8">
    <location>
        <begin position="155"/>
        <end position="184"/>
    </location>
</feature>
<keyword evidence="6 8" id="KW-1133">Transmembrane helix</keyword>
<dbReference type="EMBL" id="SKFH01000016">
    <property type="protein sequence ID" value="TCZ70472.1"/>
    <property type="molecule type" value="Genomic_DNA"/>
</dbReference>
<evidence type="ECO:0000256" key="6">
    <source>
        <dbReference type="ARBA" id="ARBA00022989"/>
    </source>
</evidence>
<feature type="transmembrane region" description="Helical" evidence="8">
    <location>
        <begin position="249"/>
        <end position="268"/>
    </location>
</feature>
<protein>
    <submittedName>
        <fullName evidence="10">Glycosyltransferase family 39 protein</fullName>
    </submittedName>
</protein>
<evidence type="ECO:0000256" key="5">
    <source>
        <dbReference type="ARBA" id="ARBA00022692"/>
    </source>
</evidence>
<keyword evidence="5 8" id="KW-0812">Transmembrane</keyword>
<feature type="domain" description="Glycosyltransferase RgtA/B/C/D-like" evidence="9">
    <location>
        <begin position="51"/>
        <end position="213"/>
    </location>
</feature>
<evidence type="ECO:0000256" key="4">
    <source>
        <dbReference type="ARBA" id="ARBA00022679"/>
    </source>
</evidence>
<feature type="transmembrane region" description="Helical" evidence="8">
    <location>
        <begin position="196"/>
        <end position="215"/>
    </location>
</feature>
<name>A0A4R4E0H9_9BACT</name>
<dbReference type="Proteomes" id="UP000295164">
    <property type="component" value="Unassembled WGS sequence"/>
</dbReference>
<dbReference type="PANTHER" id="PTHR33908">
    <property type="entry name" value="MANNOSYLTRANSFERASE YKCB-RELATED"/>
    <property type="match status" value="1"/>
</dbReference>
<proteinExistence type="predicted"/>
<evidence type="ECO:0000256" key="3">
    <source>
        <dbReference type="ARBA" id="ARBA00022676"/>
    </source>
</evidence>
<sequence length="514" mass="58759">MPSQPNYRIRLLFLILVASGLRLLLAGLFELGNDEVYYWTYAQHLQWNYFDHPPLVALWIRLFTGNLLLQYNEIFVRLGSIVSCALASSLLFHAVRRLHSARAGWIAAVLYHCSVYAGIIAGLFILPDSPQMLFWCAALYATVRIHENDRRWGPWLAFGLLAGLSVLGKVHGIFLWFGMGLYLLFRQRAWLKRPQLYVSGLLTAAVISPILLWNLENDFITYRFHSERVTVREWALNGSGFARELGGQVLYNNPVIVLLLVMALLALRKRRFPLPPAARLFLWIGLPMIGVLLLLSLLRDTLPHWSGPGYVTLLPIAAVYLAEGAPRRTARYLAGARGFILTLCILALGLTWAWPGTMGSKDRQDYGFGDFTLDLHGWGEVAPRFAELYYREKGNDMPYGAPLVAYKWFPAAHEDYYWCAPNDIPVLGLGDLHDLHHYAWVNRWRLHNIDPSKAWCVVPSNEYFDARTQFARWYHRADSVTTFVQERGGTPARYFTVWKLSGWKKAAVIPVQRH</sequence>
<dbReference type="RefSeq" id="WP_131852226.1">
    <property type="nucleotide sequence ID" value="NZ_SKFH01000016.1"/>
</dbReference>
<dbReference type="GO" id="GO:0009103">
    <property type="term" value="P:lipopolysaccharide biosynthetic process"/>
    <property type="evidence" value="ECO:0007669"/>
    <property type="project" value="UniProtKB-ARBA"/>
</dbReference>
<dbReference type="Pfam" id="PF13231">
    <property type="entry name" value="PMT_2"/>
    <property type="match status" value="1"/>
</dbReference>
<feature type="transmembrane region" description="Helical" evidence="8">
    <location>
        <begin position="74"/>
        <end position="92"/>
    </location>
</feature>
<dbReference type="GO" id="GO:0005886">
    <property type="term" value="C:plasma membrane"/>
    <property type="evidence" value="ECO:0007669"/>
    <property type="project" value="UniProtKB-SubCell"/>
</dbReference>
<feature type="transmembrane region" description="Helical" evidence="8">
    <location>
        <begin position="304"/>
        <end position="322"/>
    </location>
</feature>
<dbReference type="PANTHER" id="PTHR33908:SF11">
    <property type="entry name" value="MEMBRANE PROTEIN"/>
    <property type="match status" value="1"/>
</dbReference>
<keyword evidence="2" id="KW-1003">Cell membrane</keyword>
<dbReference type="InterPro" id="IPR038731">
    <property type="entry name" value="RgtA/B/C-like"/>
</dbReference>
<feature type="transmembrane region" description="Helical" evidence="8">
    <location>
        <begin position="334"/>
        <end position="354"/>
    </location>
</feature>
<gene>
    <name evidence="10" type="ORF">E0486_10980</name>
</gene>
<dbReference type="InterPro" id="IPR050297">
    <property type="entry name" value="LipidA_mod_glycosyltrf_83"/>
</dbReference>
<keyword evidence="3" id="KW-0328">Glycosyltransferase</keyword>
<dbReference type="AlphaFoldDB" id="A0A4R4E0H9"/>
<feature type="transmembrane region" description="Helical" evidence="8">
    <location>
        <begin position="104"/>
        <end position="125"/>
    </location>
</feature>
<feature type="transmembrane region" description="Helical" evidence="8">
    <location>
        <begin position="280"/>
        <end position="298"/>
    </location>
</feature>
<dbReference type="GO" id="GO:0016763">
    <property type="term" value="F:pentosyltransferase activity"/>
    <property type="evidence" value="ECO:0007669"/>
    <property type="project" value="TreeGrafter"/>
</dbReference>
<organism evidence="10 11">
    <name type="scientific">Flaviaesturariibacter aridisoli</name>
    <dbReference type="NCBI Taxonomy" id="2545761"/>
    <lineage>
        <taxon>Bacteria</taxon>
        <taxon>Pseudomonadati</taxon>
        <taxon>Bacteroidota</taxon>
        <taxon>Chitinophagia</taxon>
        <taxon>Chitinophagales</taxon>
        <taxon>Chitinophagaceae</taxon>
        <taxon>Flaviaestuariibacter</taxon>
    </lineage>
</organism>
<comment type="subcellular location">
    <subcellularLocation>
        <location evidence="1">Cell membrane</location>
        <topology evidence="1">Multi-pass membrane protein</topology>
    </subcellularLocation>
</comment>
<evidence type="ECO:0000256" key="2">
    <source>
        <dbReference type="ARBA" id="ARBA00022475"/>
    </source>
</evidence>
<dbReference type="OrthoDB" id="9813729at2"/>
<evidence type="ECO:0000259" key="9">
    <source>
        <dbReference type="Pfam" id="PF13231"/>
    </source>
</evidence>
<keyword evidence="11" id="KW-1185">Reference proteome</keyword>